<gene>
    <name evidence="5" type="ORF">ACFP0N_27505</name>
</gene>
<feature type="compositionally biased region" description="Low complexity" evidence="3">
    <location>
        <begin position="338"/>
        <end position="354"/>
    </location>
</feature>
<evidence type="ECO:0000313" key="6">
    <source>
        <dbReference type="Proteomes" id="UP001596067"/>
    </source>
</evidence>
<organism evidence="5 6">
    <name type="scientific">Kitasatospora aburaviensis</name>
    <dbReference type="NCBI Taxonomy" id="67265"/>
    <lineage>
        <taxon>Bacteria</taxon>
        <taxon>Bacillati</taxon>
        <taxon>Actinomycetota</taxon>
        <taxon>Actinomycetes</taxon>
        <taxon>Kitasatosporales</taxon>
        <taxon>Streptomycetaceae</taxon>
        <taxon>Kitasatospora</taxon>
    </lineage>
</organism>
<dbReference type="InterPro" id="IPR036185">
    <property type="entry name" value="DNA_heli_DnaB-like_N_sf"/>
</dbReference>
<keyword evidence="6" id="KW-1185">Reference proteome</keyword>
<evidence type="ECO:0000256" key="3">
    <source>
        <dbReference type="SAM" id="MobiDB-lite"/>
    </source>
</evidence>
<feature type="region of interest" description="Disordered" evidence="3">
    <location>
        <begin position="338"/>
        <end position="361"/>
    </location>
</feature>
<reference evidence="6" key="1">
    <citation type="journal article" date="2019" name="Int. J. Syst. Evol. Microbiol.">
        <title>The Global Catalogue of Microorganisms (GCM) 10K type strain sequencing project: providing services to taxonomists for standard genome sequencing and annotation.</title>
        <authorList>
            <consortium name="The Broad Institute Genomics Platform"/>
            <consortium name="The Broad Institute Genome Sequencing Center for Infectious Disease"/>
            <person name="Wu L."/>
            <person name="Ma J."/>
        </authorList>
    </citation>
    <scope>NUCLEOTIDE SEQUENCE [LARGE SCALE GENOMIC DNA]</scope>
    <source>
        <strain evidence="6">CGMCC 4.1469</strain>
    </source>
</reference>
<dbReference type="InterPro" id="IPR016136">
    <property type="entry name" value="DNA_helicase_N/primase_C"/>
</dbReference>
<feature type="region of interest" description="Disordered" evidence="3">
    <location>
        <begin position="173"/>
        <end position="192"/>
    </location>
</feature>
<dbReference type="Pfam" id="PF00772">
    <property type="entry name" value="DnaB"/>
    <property type="match status" value="1"/>
</dbReference>
<dbReference type="Gene3D" id="1.10.860.10">
    <property type="entry name" value="DNAb Helicase, Chain A"/>
    <property type="match status" value="2"/>
</dbReference>
<protein>
    <submittedName>
        <fullName evidence="5">DnaB-like helicase N-terminal domain-containing protein</fullName>
    </submittedName>
</protein>
<keyword evidence="2" id="KW-0238">DNA-binding</keyword>
<dbReference type="PANTHER" id="PTHR30153:SF2">
    <property type="entry name" value="REPLICATIVE DNA HELICASE"/>
    <property type="match status" value="1"/>
</dbReference>
<name>A0ABW1F453_9ACTN</name>
<dbReference type="InterPro" id="IPR007693">
    <property type="entry name" value="DNA_helicase_DnaB-like_N"/>
</dbReference>
<accession>A0ABW1F453</accession>
<dbReference type="PANTHER" id="PTHR30153">
    <property type="entry name" value="REPLICATIVE DNA HELICASE DNAB"/>
    <property type="match status" value="1"/>
</dbReference>
<evidence type="ECO:0000256" key="2">
    <source>
        <dbReference type="ARBA" id="ARBA00023125"/>
    </source>
</evidence>
<evidence type="ECO:0000256" key="1">
    <source>
        <dbReference type="ARBA" id="ARBA00022705"/>
    </source>
</evidence>
<proteinExistence type="predicted"/>
<evidence type="ECO:0000259" key="4">
    <source>
        <dbReference type="Pfam" id="PF00772"/>
    </source>
</evidence>
<feature type="domain" description="DNA helicase DnaB-like N-terminal" evidence="4">
    <location>
        <begin position="193"/>
        <end position="259"/>
    </location>
</feature>
<dbReference type="EMBL" id="JBHSOD010000044">
    <property type="protein sequence ID" value="MFC5888719.1"/>
    <property type="molecule type" value="Genomic_DNA"/>
</dbReference>
<dbReference type="RefSeq" id="WP_345330353.1">
    <property type="nucleotide sequence ID" value="NZ_BAAAVH010000111.1"/>
</dbReference>
<comment type="caution">
    <text evidence="5">The sequence shown here is derived from an EMBL/GenBank/DDBJ whole genome shotgun (WGS) entry which is preliminary data.</text>
</comment>
<dbReference type="Proteomes" id="UP001596067">
    <property type="component" value="Unassembled WGS sequence"/>
</dbReference>
<evidence type="ECO:0000313" key="5">
    <source>
        <dbReference type="EMBL" id="MFC5888719.1"/>
    </source>
</evidence>
<keyword evidence="1" id="KW-0235">DNA replication</keyword>
<dbReference type="SUPFAM" id="SSF48024">
    <property type="entry name" value="N-terminal domain of DnaB helicase"/>
    <property type="match status" value="2"/>
</dbReference>
<sequence length="361" mass="38250">MTGAPEQGRLIPAALRPTDYAEQALLGGALLRPTQLRNLRWITPQDFSNPARAWLWNTLHRMPADQVSPMAVTTAARSADAGTQRLLSPHHLAGFVDACPNPSSAPLYGGMVLESSLHRLVDSIGSELCTRAAHGSPDEVGDLVADAVRGGRELPGMAVRWATVPETVRSLLDTTSDRSPDPAPALVRSRTDPPAEHATIASLLVWPQQMEEIGRWLHAADFSDPVNASVYRAIERLADRRAPVDPLTVTWEAQRAGGVVPDSALLEELGRSAAPGQAEYAGAAVLGAAALDRLDHAGTHVAQLAADASLSVPTLLASASSAIAPLEATHQRLQQIDTPAHTLTEAAATTPATRTEMEIDL</sequence>